<dbReference type="Pfam" id="PF00561">
    <property type="entry name" value="Abhydrolase_1"/>
    <property type="match status" value="1"/>
</dbReference>
<proteinExistence type="predicted"/>
<dbReference type="AlphaFoldDB" id="A0A918YX67"/>
<dbReference type="RefSeq" id="WP_146472116.1">
    <property type="nucleotide sequence ID" value="NZ_BNCF01000002.1"/>
</dbReference>
<keyword evidence="4" id="KW-1185">Reference proteome</keyword>
<feature type="signal peptide" evidence="1">
    <location>
        <begin position="1"/>
        <end position="24"/>
    </location>
</feature>
<reference evidence="3" key="1">
    <citation type="journal article" date="2014" name="Int. J. Syst. Evol. Microbiol.">
        <title>Complete genome sequence of Corynebacterium casei LMG S-19264T (=DSM 44701T), isolated from a smear-ripened cheese.</title>
        <authorList>
            <consortium name="US DOE Joint Genome Institute (JGI-PGF)"/>
            <person name="Walter F."/>
            <person name="Albersmeier A."/>
            <person name="Kalinowski J."/>
            <person name="Ruckert C."/>
        </authorList>
    </citation>
    <scope>NUCLEOTIDE SEQUENCE</scope>
    <source>
        <strain evidence="3">KCTC 32020</strain>
    </source>
</reference>
<dbReference type="Proteomes" id="UP000636453">
    <property type="component" value="Unassembled WGS sequence"/>
</dbReference>
<feature type="chain" id="PRO_5038115436" evidence="1">
    <location>
        <begin position="25"/>
        <end position="504"/>
    </location>
</feature>
<keyword evidence="1" id="KW-0732">Signal</keyword>
<dbReference type="GO" id="GO:0016020">
    <property type="term" value="C:membrane"/>
    <property type="evidence" value="ECO:0007669"/>
    <property type="project" value="TreeGrafter"/>
</dbReference>
<accession>A0A918YX67</accession>
<dbReference type="PANTHER" id="PTHR43798:SF27">
    <property type="entry name" value="HYDROLASE ALPHA_BETA HYDROLASE FOLD FAMILY"/>
    <property type="match status" value="1"/>
</dbReference>
<name>A0A918YX67_9GAMM</name>
<dbReference type="PANTHER" id="PTHR43798">
    <property type="entry name" value="MONOACYLGLYCEROL LIPASE"/>
    <property type="match status" value="1"/>
</dbReference>
<dbReference type="OrthoDB" id="4510475at2"/>
<comment type="caution">
    <text evidence="3">The sequence shown here is derived from an EMBL/GenBank/DDBJ whole genome shotgun (WGS) entry which is preliminary data.</text>
</comment>
<evidence type="ECO:0000313" key="4">
    <source>
        <dbReference type="Proteomes" id="UP000636453"/>
    </source>
</evidence>
<dbReference type="EMBL" id="BNCF01000002">
    <property type="protein sequence ID" value="GHE27189.1"/>
    <property type="molecule type" value="Genomic_DNA"/>
</dbReference>
<dbReference type="PROSITE" id="PS51257">
    <property type="entry name" value="PROKAR_LIPOPROTEIN"/>
    <property type="match status" value="1"/>
</dbReference>
<evidence type="ECO:0000313" key="3">
    <source>
        <dbReference type="EMBL" id="GHE27189.1"/>
    </source>
</evidence>
<dbReference type="Gene3D" id="3.40.50.1820">
    <property type="entry name" value="alpha/beta hydrolase"/>
    <property type="match status" value="1"/>
</dbReference>
<gene>
    <name evidence="3" type="ORF">GCM10007167_05640</name>
</gene>
<evidence type="ECO:0000256" key="1">
    <source>
        <dbReference type="SAM" id="SignalP"/>
    </source>
</evidence>
<reference evidence="3" key="2">
    <citation type="submission" date="2020-09" db="EMBL/GenBank/DDBJ databases">
        <authorList>
            <person name="Sun Q."/>
            <person name="Kim S."/>
        </authorList>
    </citation>
    <scope>NUCLEOTIDE SEQUENCE</scope>
    <source>
        <strain evidence="3">KCTC 32020</strain>
    </source>
</reference>
<organism evidence="3 4">
    <name type="scientific">Vulcaniibacterium thermophilum</name>
    <dbReference type="NCBI Taxonomy" id="1169913"/>
    <lineage>
        <taxon>Bacteria</taxon>
        <taxon>Pseudomonadati</taxon>
        <taxon>Pseudomonadota</taxon>
        <taxon>Gammaproteobacteria</taxon>
        <taxon>Lysobacterales</taxon>
        <taxon>Lysobacteraceae</taxon>
        <taxon>Vulcaniibacterium</taxon>
    </lineage>
</organism>
<dbReference type="InterPro" id="IPR029058">
    <property type="entry name" value="AB_hydrolase_fold"/>
</dbReference>
<sequence>MTRLRLLAPALAAALAAACTPATQDDTASAQRRYGQLTFKPCTLTHPYAAEAIEAQCTRMRVPENPAAPRGRQVSLNIAWLPATNEGAGTADPVFFLAGGPGQAATEVWPVIDAAFAEVRKNRHVILIDQRGTGGSNPLACRDERGENAFTGDDEASAEPDLATAVAFAERCARTLDADPRFYTTTDAVRDLESVRAALGAARVNLVGGSYGTRVAQQYAMRHPERVRTLVLDGLVPNELILGSEHARNLDASLALQFARCQQLPECRGRFGEDLRAQLRAVMARLAAQPVEVDYRDPQTGERRRDRIGAGHVAGLTRMFAYWPEAAALLPLTLNEADAGRYESLAALARMVSGQVGEQITHGMQLSVICAEDADQLTGDPSDLDTVLGSGLSDVLLAQCKVWPTGTRPADFHAPLKSQAPALLLSGEFDPVTPPRYGEQVLKGLPNGRHLVLRGRGHGNFGVGCMPKLLGQFLERADARSLDAGCLDALRYVPPFTSFNGWEP</sequence>
<dbReference type="InterPro" id="IPR050266">
    <property type="entry name" value="AB_hydrolase_sf"/>
</dbReference>
<feature type="domain" description="AB hydrolase-1" evidence="2">
    <location>
        <begin position="93"/>
        <end position="461"/>
    </location>
</feature>
<dbReference type="InterPro" id="IPR000073">
    <property type="entry name" value="AB_hydrolase_1"/>
</dbReference>
<protein>
    <submittedName>
        <fullName evidence="3">Cysteine proteinase</fullName>
    </submittedName>
</protein>
<dbReference type="SUPFAM" id="SSF53474">
    <property type="entry name" value="alpha/beta-Hydrolases"/>
    <property type="match status" value="1"/>
</dbReference>
<evidence type="ECO:0000259" key="2">
    <source>
        <dbReference type="Pfam" id="PF00561"/>
    </source>
</evidence>